<accession>A0A9P5PCT0</accession>
<dbReference type="EMBL" id="JADNRY010000200">
    <property type="protein sequence ID" value="KAF9061478.1"/>
    <property type="molecule type" value="Genomic_DNA"/>
</dbReference>
<evidence type="ECO:0000313" key="3">
    <source>
        <dbReference type="Proteomes" id="UP000772434"/>
    </source>
</evidence>
<sequence length="223" mass="24753">MAMHQLNAHLSEKDEEKTLSKSSTKSTDSSDHTGIAMPVPRMADKRPPLVPDNYRHVLFSNTSTGKWKDFMLQSSQTIGPSSIMHRNYVGFGQVELPPTTGKLLLTQQGYTDSRQGHPSLLPETPTPMSLQGMVYMPKVRQSPTGRASPAPRGPRSLLVLPKSRATMPKLNDFMFEEPELISDSAAELMDHLCNAFRALATPSMPMDNQANLKLALKWKHSVQ</sequence>
<keyword evidence="3" id="KW-1185">Reference proteome</keyword>
<organism evidence="2 3">
    <name type="scientific">Rhodocollybia butyracea</name>
    <dbReference type="NCBI Taxonomy" id="206335"/>
    <lineage>
        <taxon>Eukaryota</taxon>
        <taxon>Fungi</taxon>
        <taxon>Dikarya</taxon>
        <taxon>Basidiomycota</taxon>
        <taxon>Agaricomycotina</taxon>
        <taxon>Agaricomycetes</taxon>
        <taxon>Agaricomycetidae</taxon>
        <taxon>Agaricales</taxon>
        <taxon>Marasmiineae</taxon>
        <taxon>Omphalotaceae</taxon>
        <taxon>Rhodocollybia</taxon>
    </lineage>
</organism>
<evidence type="ECO:0000313" key="2">
    <source>
        <dbReference type="EMBL" id="KAF9061478.1"/>
    </source>
</evidence>
<proteinExistence type="predicted"/>
<reference evidence="2" key="1">
    <citation type="submission" date="2020-11" db="EMBL/GenBank/DDBJ databases">
        <authorList>
            <consortium name="DOE Joint Genome Institute"/>
            <person name="Ahrendt S."/>
            <person name="Riley R."/>
            <person name="Andreopoulos W."/>
            <person name="Labutti K."/>
            <person name="Pangilinan J."/>
            <person name="Ruiz-Duenas F.J."/>
            <person name="Barrasa J.M."/>
            <person name="Sanchez-Garcia M."/>
            <person name="Camarero S."/>
            <person name="Miyauchi S."/>
            <person name="Serrano A."/>
            <person name="Linde D."/>
            <person name="Babiker R."/>
            <person name="Drula E."/>
            <person name="Ayuso-Fernandez I."/>
            <person name="Pacheco R."/>
            <person name="Padilla G."/>
            <person name="Ferreira P."/>
            <person name="Barriuso J."/>
            <person name="Kellner H."/>
            <person name="Castanera R."/>
            <person name="Alfaro M."/>
            <person name="Ramirez L."/>
            <person name="Pisabarro A.G."/>
            <person name="Kuo A."/>
            <person name="Tritt A."/>
            <person name="Lipzen A."/>
            <person name="He G."/>
            <person name="Yan M."/>
            <person name="Ng V."/>
            <person name="Cullen D."/>
            <person name="Martin F."/>
            <person name="Rosso M.-N."/>
            <person name="Henrissat B."/>
            <person name="Hibbett D."/>
            <person name="Martinez A.T."/>
            <person name="Grigoriev I.V."/>
        </authorList>
    </citation>
    <scope>NUCLEOTIDE SEQUENCE</scope>
    <source>
        <strain evidence="2">AH 40177</strain>
    </source>
</reference>
<feature type="compositionally biased region" description="Basic and acidic residues" evidence="1">
    <location>
        <begin position="10"/>
        <end position="19"/>
    </location>
</feature>
<dbReference type="Proteomes" id="UP000772434">
    <property type="component" value="Unassembled WGS sequence"/>
</dbReference>
<evidence type="ECO:0000256" key="1">
    <source>
        <dbReference type="SAM" id="MobiDB-lite"/>
    </source>
</evidence>
<protein>
    <submittedName>
        <fullName evidence="2">Uncharacterized protein</fullName>
    </submittedName>
</protein>
<comment type="caution">
    <text evidence="2">The sequence shown here is derived from an EMBL/GenBank/DDBJ whole genome shotgun (WGS) entry which is preliminary data.</text>
</comment>
<feature type="region of interest" description="Disordered" evidence="1">
    <location>
        <begin position="1"/>
        <end position="48"/>
    </location>
</feature>
<gene>
    <name evidence="2" type="ORF">BDP27DRAFT_1428888</name>
</gene>
<name>A0A9P5PCT0_9AGAR</name>
<dbReference type="AlphaFoldDB" id="A0A9P5PCT0"/>